<reference evidence="1 2" key="1">
    <citation type="submission" date="2018-10" db="EMBL/GenBank/DDBJ databases">
        <title>Sinomicrobium pectinilyticum sp. nov., a pectinase-producing bacterium isolated from alkaline and saline soil, and emended description of the genus Sinomicrobium.</title>
        <authorList>
            <person name="Cheng B."/>
            <person name="Li C."/>
            <person name="Lai Q."/>
            <person name="Du M."/>
            <person name="Shao Z."/>
            <person name="Xu P."/>
            <person name="Yang C."/>
        </authorList>
    </citation>
    <scope>NUCLEOTIDE SEQUENCE [LARGE SCALE GENOMIC DNA]</scope>
    <source>
        <strain evidence="1 2">5DNS001</strain>
    </source>
</reference>
<comment type="caution">
    <text evidence="1">The sequence shown here is derived from an EMBL/GenBank/DDBJ whole genome shotgun (WGS) entry which is preliminary data.</text>
</comment>
<evidence type="ECO:0000313" key="1">
    <source>
        <dbReference type="EMBL" id="RNL68309.1"/>
    </source>
</evidence>
<gene>
    <name evidence="1" type="ORF">ED312_23280</name>
</gene>
<accession>A0A3N0CYC2</accession>
<keyword evidence="2" id="KW-1185">Reference proteome</keyword>
<dbReference type="EMBL" id="RJTM01000206">
    <property type="protein sequence ID" value="RNL68309.1"/>
    <property type="molecule type" value="Genomic_DNA"/>
</dbReference>
<dbReference type="InterPro" id="IPR018534">
    <property type="entry name" value="Tet_reg_excision_RteC"/>
</dbReference>
<dbReference type="AlphaFoldDB" id="A0A3N0CYC2"/>
<dbReference type="Proteomes" id="UP000267469">
    <property type="component" value="Unassembled WGS sequence"/>
</dbReference>
<organism evidence="1 2">
    <name type="scientific">Sinomicrobium pectinilyticum</name>
    <dbReference type="NCBI Taxonomy" id="1084421"/>
    <lineage>
        <taxon>Bacteria</taxon>
        <taxon>Pseudomonadati</taxon>
        <taxon>Bacteroidota</taxon>
        <taxon>Flavobacteriia</taxon>
        <taxon>Flavobacteriales</taxon>
        <taxon>Flavobacteriaceae</taxon>
        <taxon>Sinomicrobium</taxon>
    </lineage>
</organism>
<proteinExistence type="predicted"/>
<sequence>MNMEYNSVITDFNRKVQEITVLSHAIPAIRQGVLLCRQTLSRLRDIVKQTGLNTQEAEIRFFKEIKAIPLSWLIYFTEIGSCELRKPRADRELQKQFYKKQLHKADKFFQRHREFVYYMEQGHTHRDPEYFTRKALEHFPLSTGIEGYRDPDFSTSHDLLWAQVQAMDRVTEHLEKNIEELSSGSFSVLNGDAGNYLAWTGTKTDLVVLIYALYSGKVINHGQADIAEITAAFETLFDIRLPQVYKTYAEIRMRKGQRLRFLEELIFRLSKKMDEDDAF</sequence>
<evidence type="ECO:0008006" key="3">
    <source>
        <dbReference type="Google" id="ProtNLM"/>
    </source>
</evidence>
<dbReference type="Pfam" id="PF09357">
    <property type="entry name" value="RteC"/>
    <property type="match status" value="1"/>
</dbReference>
<protein>
    <recommendedName>
        <fullName evidence="3">Tetracycline regulation of excision, RteC</fullName>
    </recommendedName>
</protein>
<evidence type="ECO:0000313" key="2">
    <source>
        <dbReference type="Proteomes" id="UP000267469"/>
    </source>
</evidence>
<name>A0A3N0CYC2_SINP1</name>